<evidence type="ECO:0000313" key="12">
    <source>
        <dbReference type="Proteomes" id="UP000256409"/>
    </source>
</evidence>
<feature type="domain" description="Conserved virulence factor B third S1" evidence="7">
    <location>
        <begin position="153"/>
        <end position="224"/>
    </location>
</feature>
<reference evidence="8 13" key="4">
    <citation type="submission" date="2018-11" db="EMBL/GenBank/DDBJ databases">
        <authorList>
            <consortium name="Veterinary Laboratory Investigation and Response Network"/>
        </authorList>
    </citation>
    <scope>NUCLEOTIDE SEQUENCE [LARGE SCALE GENOMIC DNA]</scope>
    <source>
        <strain evidence="8 13">SPSE-18-VL-LA-PA-Ryan-0021</strain>
    </source>
</reference>
<feature type="domain" description="Conserved virulence factor B first S1" evidence="4">
    <location>
        <begin position="9"/>
        <end position="70"/>
    </location>
</feature>
<dbReference type="Pfam" id="PF21543">
    <property type="entry name" value="CvfB_2nd"/>
    <property type="match status" value="1"/>
</dbReference>
<dbReference type="Proteomes" id="UP000256409">
    <property type="component" value="Unassembled WGS sequence"/>
</dbReference>
<evidence type="ECO:0000313" key="9">
    <source>
        <dbReference type="EMBL" id="PWZ75249.1"/>
    </source>
</evidence>
<dbReference type="PANTHER" id="PTHR37296">
    <property type="entry name" value="CONSERVED VIRULENCE FACTOR B"/>
    <property type="match status" value="1"/>
</dbReference>
<dbReference type="AlphaFoldDB" id="A0A161WL04"/>
<dbReference type="InterPro" id="IPR039566">
    <property type="entry name" value="CvfB_S1_st"/>
</dbReference>
<organism evidence="9 11">
    <name type="scientific">Staphylococcus pseudintermedius</name>
    <dbReference type="NCBI Taxonomy" id="283734"/>
    <lineage>
        <taxon>Bacteria</taxon>
        <taxon>Bacillati</taxon>
        <taxon>Bacillota</taxon>
        <taxon>Bacilli</taxon>
        <taxon>Bacillales</taxon>
        <taxon>Staphylococcaceae</taxon>
        <taxon>Staphylococcus</taxon>
        <taxon>Staphylococcus intermedius group</taxon>
    </lineage>
</organism>
<evidence type="ECO:0000259" key="4">
    <source>
        <dbReference type="Pfam" id="PF13509"/>
    </source>
</evidence>
<protein>
    <recommendedName>
        <fullName evidence="2 3">Conserved virulence factor B</fullName>
    </recommendedName>
</protein>
<gene>
    <name evidence="9" type="ORF">DD902_05960</name>
    <name evidence="10" type="ORF">DV961_06130</name>
    <name evidence="8" type="ORF">EGV54_00760</name>
</gene>
<dbReference type="PIRSF" id="PIRSF012524">
    <property type="entry name" value="YitL_S1"/>
    <property type="match status" value="1"/>
</dbReference>
<name>A0A161WL04_STAPS</name>
<dbReference type="InterPro" id="IPR036388">
    <property type="entry name" value="WH-like_DNA-bd_sf"/>
</dbReference>
<dbReference type="Pfam" id="PF17783">
    <property type="entry name" value="WHD_CvfB"/>
    <property type="match status" value="1"/>
</dbReference>
<dbReference type="EMBL" id="QQPC01000034">
    <property type="protein sequence ID" value="REA81994.1"/>
    <property type="molecule type" value="Genomic_DNA"/>
</dbReference>
<dbReference type="EMBL" id="AAXKXX010000001">
    <property type="protein sequence ID" value="EGQ4383631.1"/>
    <property type="molecule type" value="Genomic_DNA"/>
</dbReference>
<dbReference type="Gene3D" id="1.10.10.10">
    <property type="entry name" value="Winged helix-like DNA-binding domain superfamily/Winged helix DNA-binding domain"/>
    <property type="match status" value="1"/>
</dbReference>
<dbReference type="eggNOG" id="COG2996">
    <property type="taxonomic scope" value="Bacteria"/>
</dbReference>
<feature type="domain" description="Conserved virulence factor B-like winged helix" evidence="5">
    <location>
        <begin position="235"/>
        <end position="292"/>
    </location>
</feature>
<evidence type="ECO:0000313" key="8">
    <source>
        <dbReference type="EMBL" id="EGQ4383631.1"/>
    </source>
</evidence>
<dbReference type="OrthoDB" id="9801597at2"/>
<dbReference type="OMA" id="GAFMDWG"/>
<dbReference type="InterPro" id="IPR048588">
    <property type="entry name" value="CvfB_S1_2nd"/>
</dbReference>
<proteinExistence type="inferred from homology"/>
<reference evidence="9 11" key="1">
    <citation type="journal article" date="2018" name="Vet. Microbiol.">
        <title>Clonal diversity and geographic distribution of methicillin-resistant Staphylococcus pseudintermedius from Australian animals: Discovery of novel sequence types.</title>
        <authorList>
            <person name="Worthing K.A."/>
            <person name="Abraham S."/>
            <person name="Coombs G.W."/>
            <person name="Pang S."/>
            <person name="Saputra S."/>
            <person name="Jordan D."/>
            <person name="Trott D.J."/>
            <person name="Norris J.M."/>
        </authorList>
    </citation>
    <scope>NUCLEOTIDE SEQUENCE [LARGE SCALE GENOMIC DNA]</scope>
    <source>
        <strain evidence="9 11">ST525 1</strain>
    </source>
</reference>
<dbReference type="Gene3D" id="2.40.50.140">
    <property type="entry name" value="Nucleic acid-binding proteins"/>
    <property type="match status" value="2"/>
</dbReference>
<sequence length="303" mass="34944">MSFKENEIIGTIEFLEVKSLEGSTYHLEGPNREKIKLNASEVNEDDDLEIGESYSFFVYPNRSGDLFATQNMPDITVGRYDFVRVLNTDRDGARVDVGLPREVLIPWEDLPKLKALWPEKGDELLCTLRIDRDRQMFARLASETTVHQMFTPVAADKIEELRNQMIQARPYRLLRVGTFLLSEDGYKIFVHESERQEEPRLGQACDVRIIGVNDKGELNGSFLPLAHERLDDDGEKIFNLLVEYEGELPFWDKSSPEAIKEVFNMSKGAFKRAIGHLYKQRLINIETGKITLTRKGWTRVEEK</sequence>
<dbReference type="InterPro" id="IPR040764">
    <property type="entry name" value="CvfB_WH"/>
</dbReference>
<dbReference type="Pfam" id="PF21191">
    <property type="entry name" value="CvfB_1st"/>
    <property type="match status" value="1"/>
</dbReference>
<reference evidence="12" key="3">
    <citation type="journal article" date="2018" name="Vet. Microbiol.">
        <title>Molecular epidemiology of methicillin-resistant staphylococci amongst veterinary personnel, personnel-owned pets, patients and the hospital environment of two companion animal veterinary hospitals.</title>
        <authorList>
            <person name="Worthing K.A."/>
            <person name="Brown J."/>
            <person name="Gerber L."/>
            <person name="Abraham S."/>
            <person name="Trott D."/>
            <person name="Norris J.M."/>
        </authorList>
    </citation>
    <scope>NUCLEOTIDE SEQUENCE [LARGE SCALE GENOMIC DNA]</scope>
    <source>
        <strain evidence="12">ST496-2</strain>
    </source>
</reference>
<dbReference type="EMBL" id="QEIT01000029">
    <property type="protein sequence ID" value="PWZ75249.1"/>
    <property type="molecule type" value="Genomic_DNA"/>
</dbReference>
<accession>A0A161WL04</accession>
<dbReference type="Pfam" id="PF13509">
    <property type="entry name" value="S1_2"/>
    <property type="match status" value="1"/>
</dbReference>
<evidence type="ECO:0000259" key="5">
    <source>
        <dbReference type="Pfam" id="PF17783"/>
    </source>
</evidence>
<dbReference type="InterPro" id="IPR012340">
    <property type="entry name" value="NA-bd_OB-fold"/>
</dbReference>
<feature type="domain" description="Conserved virulence factor B second S1" evidence="6">
    <location>
        <begin position="80"/>
        <end position="138"/>
    </location>
</feature>
<evidence type="ECO:0000256" key="2">
    <source>
        <dbReference type="ARBA" id="ARBA00015480"/>
    </source>
</evidence>
<comment type="similarity">
    <text evidence="1 3">Belongs to the CvfB family.</text>
</comment>
<reference evidence="10" key="2">
    <citation type="journal article" date="2018" name="Vet. Microbiol.">
        <title>Methicillin-resistant staphylococci amongst veterinary personnel, personnel-owned pets, patients and the hospital environment of two small animal veterinary hospitals.</title>
        <authorList>
            <person name="Worthing K.A."/>
            <person name="Brown J."/>
            <person name="Gerber L."/>
            <person name="Abraham S."/>
            <person name="Trott D."/>
            <person name="Norris J.M."/>
        </authorList>
    </citation>
    <scope>NUCLEOTIDE SEQUENCE</scope>
    <source>
        <strain evidence="10">ST496-2</strain>
    </source>
</reference>
<evidence type="ECO:0000259" key="6">
    <source>
        <dbReference type="Pfam" id="PF21191"/>
    </source>
</evidence>
<evidence type="ECO:0000256" key="1">
    <source>
        <dbReference type="ARBA" id="ARBA00007678"/>
    </source>
</evidence>
<evidence type="ECO:0000259" key="7">
    <source>
        <dbReference type="Pfam" id="PF21543"/>
    </source>
</evidence>
<evidence type="ECO:0000313" key="10">
    <source>
        <dbReference type="EMBL" id="REA81994.1"/>
    </source>
</evidence>
<evidence type="ECO:0000313" key="11">
    <source>
        <dbReference type="Proteomes" id="UP000246800"/>
    </source>
</evidence>
<dbReference type="Proteomes" id="UP000600220">
    <property type="component" value="Unassembled WGS sequence"/>
</dbReference>
<dbReference type="InterPro" id="IPR048587">
    <property type="entry name" value="CvfB_S1_3rd"/>
</dbReference>
<dbReference type="Proteomes" id="UP000246800">
    <property type="component" value="Unassembled WGS sequence"/>
</dbReference>
<comment type="caution">
    <text evidence="9">The sequence shown here is derived from an EMBL/GenBank/DDBJ whole genome shotgun (WGS) entry which is preliminary data.</text>
</comment>
<keyword evidence="13" id="KW-1185">Reference proteome</keyword>
<dbReference type="InterPro" id="IPR014464">
    <property type="entry name" value="CvfB_fam"/>
</dbReference>
<dbReference type="PANTHER" id="PTHR37296:SF1">
    <property type="entry name" value="CONSERVED VIRULENCE FACTOR B"/>
    <property type="match status" value="1"/>
</dbReference>
<evidence type="ECO:0000313" key="13">
    <source>
        <dbReference type="Proteomes" id="UP000600220"/>
    </source>
</evidence>
<dbReference type="RefSeq" id="WP_014613956.1">
    <property type="nucleotide sequence ID" value="NZ_AP019372.1"/>
</dbReference>
<evidence type="ECO:0000256" key="3">
    <source>
        <dbReference type="PIRNR" id="PIRNR012524"/>
    </source>
</evidence>